<keyword evidence="3" id="KW-1185">Reference proteome</keyword>
<dbReference type="Proteomes" id="UP001162972">
    <property type="component" value="Chromosome 5"/>
</dbReference>
<protein>
    <submittedName>
        <fullName evidence="2">Uncharacterized protein</fullName>
    </submittedName>
</protein>
<gene>
    <name evidence="2" type="ORF">OIU84_006860</name>
</gene>
<feature type="compositionally biased region" description="Polar residues" evidence="1">
    <location>
        <begin position="78"/>
        <end position="88"/>
    </location>
</feature>
<organism evidence="2 3">
    <name type="scientific">Salix udensis</name>
    <dbReference type="NCBI Taxonomy" id="889485"/>
    <lineage>
        <taxon>Eukaryota</taxon>
        <taxon>Viridiplantae</taxon>
        <taxon>Streptophyta</taxon>
        <taxon>Embryophyta</taxon>
        <taxon>Tracheophyta</taxon>
        <taxon>Spermatophyta</taxon>
        <taxon>Magnoliopsida</taxon>
        <taxon>eudicotyledons</taxon>
        <taxon>Gunneridae</taxon>
        <taxon>Pentapetalae</taxon>
        <taxon>rosids</taxon>
        <taxon>fabids</taxon>
        <taxon>Malpighiales</taxon>
        <taxon>Salicaceae</taxon>
        <taxon>Saliceae</taxon>
        <taxon>Salix</taxon>
    </lineage>
</organism>
<evidence type="ECO:0000256" key="1">
    <source>
        <dbReference type="SAM" id="MobiDB-lite"/>
    </source>
</evidence>
<sequence length="197" mass="22266">MSVLSISCWSCNLEQNIPMIDTTFLCARSLDNIGIKKREDFSQEQKIFRKGSYELEESKQPFQFSSDTLHHKKRRTTNSKSDQEQIPVQKSVDSLTSCKGLDFFRHINKIPRNYQADDLASPATQIPIVHQFPDSNHIDSLKPTFSVQESSHSFRQTQMTRTYPLIRAAPSLAKESNPRSDLQGVVLTLGGPASGHV</sequence>
<comment type="caution">
    <text evidence="2">The sequence shown here is derived from an EMBL/GenBank/DDBJ whole genome shotgun (WGS) entry which is preliminary data.</text>
</comment>
<dbReference type="EMBL" id="JAPFFJ010000013">
    <property type="protein sequence ID" value="KAJ6414122.1"/>
    <property type="molecule type" value="Genomic_DNA"/>
</dbReference>
<name>A0AAD6JZN1_9ROSI</name>
<feature type="region of interest" description="Disordered" evidence="1">
    <location>
        <begin position="64"/>
        <end position="88"/>
    </location>
</feature>
<reference evidence="2 3" key="1">
    <citation type="journal article" date="2023" name="Int. J. Mol. Sci.">
        <title>De Novo Assembly and Annotation of 11 Diverse Shrub Willow (Salix) Genomes Reveals Novel Gene Organization in Sex-Linked Regions.</title>
        <authorList>
            <person name="Hyden B."/>
            <person name="Feng K."/>
            <person name="Yates T.B."/>
            <person name="Jawdy S."/>
            <person name="Cereghino C."/>
            <person name="Smart L.B."/>
            <person name="Muchero W."/>
        </authorList>
    </citation>
    <scope>NUCLEOTIDE SEQUENCE [LARGE SCALE GENOMIC DNA]</scope>
    <source>
        <tissue evidence="2">Shoot tip</tissue>
    </source>
</reference>
<proteinExistence type="predicted"/>
<accession>A0AAD6JZN1</accession>
<dbReference type="AlphaFoldDB" id="A0AAD6JZN1"/>
<evidence type="ECO:0000313" key="3">
    <source>
        <dbReference type="Proteomes" id="UP001162972"/>
    </source>
</evidence>
<evidence type="ECO:0000313" key="2">
    <source>
        <dbReference type="EMBL" id="KAJ6414122.1"/>
    </source>
</evidence>